<organism evidence="1 2">
    <name type="scientific">Dentiscutata erythropus</name>
    <dbReference type="NCBI Taxonomy" id="1348616"/>
    <lineage>
        <taxon>Eukaryota</taxon>
        <taxon>Fungi</taxon>
        <taxon>Fungi incertae sedis</taxon>
        <taxon>Mucoromycota</taxon>
        <taxon>Glomeromycotina</taxon>
        <taxon>Glomeromycetes</taxon>
        <taxon>Diversisporales</taxon>
        <taxon>Gigasporaceae</taxon>
        <taxon>Dentiscutata</taxon>
    </lineage>
</organism>
<evidence type="ECO:0000313" key="2">
    <source>
        <dbReference type="Proteomes" id="UP000789405"/>
    </source>
</evidence>
<comment type="caution">
    <text evidence="1">The sequence shown here is derived from an EMBL/GenBank/DDBJ whole genome shotgun (WGS) entry which is preliminary data.</text>
</comment>
<name>A0A9N9GYB9_9GLOM</name>
<proteinExistence type="predicted"/>
<gene>
    <name evidence="1" type="ORF">DERYTH_LOCUS9533</name>
</gene>
<dbReference type="EMBL" id="CAJVPY010005245">
    <property type="protein sequence ID" value="CAG8638660.1"/>
    <property type="molecule type" value="Genomic_DNA"/>
</dbReference>
<evidence type="ECO:0000313" key="1">
    <source>
        <dbReference type="EMBL" id="CAG8638660.1"/>
    </source>
</evidence>
<dbReference type="Proteomes" id="UP000789405">
    <property type="component" value="Unassembled WGS sequence"/>
</dbReference>
<dbReference type="AlphaFoldDB" id="A0A9N9GYB9"/>
<accession>A0A9N9GYB9</accession>
<protein>
    <submittedName>
        <fullName evidence="1">5108_t:CDS:1</fullName>
    </submittedName>
</protein>
<sequence>MGLSETRAFVTSISDMYRSAIPDWNAKTKLKATIWKHNDAVKPNEYEKTDTDLPSLPNIGVT</sequence>
<reference evidence="1" key="1">
    <citation type="submission" date="2021-06" db="EMBL/GenBank/DDBJ databases">
        <authorList>
            <person name="Kallberg Y."/>
            <person name="Tangrot J."/>
            <person name="Rosling A."/>
        </authorList>
    </citation>
    <scope>NUCLEOTIDE SEQUENCE</scope>
    <source>
        <strain evidence="1">MA453B</strain>
    </source>
</reference>
<keyword evidence="2" id="KW-1185">Reference proteome</keyword>